<name>A0ABQ2P2S0_9BACI</name>
<feature type="transmembrane region" description="Helical" evidence="1">
    <location>
        <begin position="111"/>
        <end position="134"/>
    </location>
</feature>
<proteinExistence type="predicted"/>
<feature type="transmembrane region" description="Helical" evidence="1">
    <location>
        <begin position="36"/>
        <end position="61"/>
    </location>
</feature>
<comment type="caution">
    <text evidence="2">The sequence shown here is derived from an EMBL/GenBank/DDBJ whole genome shotgun (WGS) entry which is preliminary data.</text>
</comment>
<dbReference type="EMBL" id="BMLW01000023">
    <property type="protein sequence ID" value="GGP16875.1"/>
    <property type="molecule type" value="Genomic_DNA"/>
</dbReference>
<keyword evidence="1" id="KW-0812">Transmembrane</keyword>
<keyword evidence="3" id="KW-1185">Reference proteome</keyword>
<sequence length="163" mass="18848">MNVLIIFFAIFIPIFIAFFWFMTYQNRKEGKEKEPLYIKIISSFAVALIITLVFMFFIFIIFGTASFTTVIFNLDIDIKTILFISVTIVAYSIIVDHLIFTAVKHIAGENLLLIFSMFVIRLIIFISICSLYALTFNITIIISIVLNLLFTAIDYININKKEE</sequence>
<keyword evidence="1" id="KW-1133">Transmembrane helix</keyword>
<feature type="transmembrane region" description="Helical" evidence="1">
    <location>
        <begin position="6"/>
        <end position="24"/>
    </location>
</feature>
<feature type="transmembrane region" description="Helical" evidence="1">
    <location>
        <begin position="81"/>
        <end position="99"/>
    </location>
</feature>
<keyword evidence="1" id="KW-0472">Membrane</keyword>
<feature type="transmembrane region" description="Helical" evidence="1">
    <location>
        <begin position="140"/>
        <end position="158"/>
    </location>
</feature>
<accession>A0ABQ2P2S0</accession>
<evidence type="ECO:0000313" key="3">
    <source>
        <dbReference type="Proteomes" id="UP000641206"/>
    </source>
</evidence>
<organism evidence="2 3">
    <name type="scientific">Oceanobacillus neutriphilus</name>
    <dbReference type="NCBI Taxonomy" id="531815"/>
    <lineage>
        <taxon>Bacteria</taxon>
        <taxon>Bacillati</taxon>
        <taxon>Bacillota</taxon>
        <taxon>Bacilli</taxon>
        <taxon>Bacillales</taxon>
        <taxon>Bacillaceae</taxon>
        <taxon>Oceanobacillus</taxon>
    </lineage>
</organism>
<evidence type="ECO:0000313" key="2">
    <source>
        <dbReference type="EMBL" id="GGP16875.1"/>
    </source>
</evidence>
<protein>
    <submittedName>
        <fullName evidence="2">Uncharacterized protein</fullName>
    </submittedName>
</protein>
<reference evidence="3" key="1">
    <citation type="journal article" date="2019" name="Int. J. Syst. Evol. Microbiol.">
        <title>The Global Catalogue of Microorganisms (GCM) 10K type strain sequencing project: providing services to taxonomists for standard genome sequencing and annotation.</title>
        <authorList>
            <consortium name="The Broad Institute Genomics Platform"/>
            <consortium name="The Broad Institute Genome Sequencing Center for Infectious Disease"/>
            <person name="Wu L."/>
            <person name="Ma J."/>
        </authorList>
    </citation>
    <scope>NUCLEOTIDE SEQUENCE [LARGE SCALE GENOMIC DNA]</scope>
    <source>
        <strain evidence="3">CGMCC 1.7693</strain>
    </source>
</reference>
<dbReference type="RefSeq" id="WP_188738409.1">
    <property type="nucleotide sequence ID" value="NZ_BMLW01000023.1"/>
</dbReference>
<dbReference type="Proteomes" id="UP000641206">
    <property type="component" value="Unassembled WGS sequence"/>
</dbReference>
<evidence type="ECO:0000256" key="1">
    <source>
        <dbReference type="SAM" id="Phobius"/>
    </source>
</evidence>
<gene>
    <name evidence="2" type="ORF">GCM10011346_50580</name>
</gene>